<dbReference type="SUPFAM" id="SSF55874">
    <property type="entry name" value="ATPase domain of HSP90 chaperone/DNA topoisomerase II/histidine kinase"/>
    <property type="match status" value="1"/>
</dbReference>
<gene>
    <name evidence="5" type="ordered locus">Turpa_3015</name>
</gene>
<sequence length="388" mass="43325">MGLTQGIAKARDYGELARALFTEMSSAGKIQQVAVCDSIGLWHVYPDRKIYPVARNFKTAFGKRVLLRLSGATRLPAGKKITGIAEITQVKLEALDLREKLRRLEIVASAEMNEAKRRDREQRRSLKRTADDKLRFFSTYSHDIKTPLSLLTMPLESLVVNDDRLPPPLRLQLEKIKVAIYNVLRTVGHSLDAARLMTKNRRGILLPYNFSAFVRQVAEVYAIVFESYGMALQTHIEDAIVAEIDPIQMEKVINNLLSNSIKHNLPGGITHITLSAEPGKARLTIADDGLGSSQAALKQSISNSNPWVFASHGYGLGIVRELLRLNRARLSIGSKQGSGNTVTITLPAIAEMQQAADGLRTHNFYYTMHEVELLASERTQLSRRKQSR</sequence>
<dbReference type="STRING" id="869212.Turpa_3015"/>
<proteinExistence type="predicted"/>
<evidence type="ECO:0000256" key="2">
    <source>
        <dbReference type="ARBA" id="ARBA00012438"/>
    </source>
</evidence>
<dbReference type="GO" id="GO:0000155">
    <property type="term" value="F:phosphorelay sensor kinase activity"/>
    <property type="evidence" value="ECO:0007669"/>
    <property type="project" value="InterPro"/>
</dbReference>
<dbReference type="PRINTS" id="PR00344">
    <property type="entry name" value="BCTRLSENSOR"/>
</dbReference>
<dbReference type="Proteomes" id="UP000006048">
    <property type="component" value="Chromosome"/>
</dbReference>
<dbReference type="PANTHER" id="PTHR43547:SF2">
    <property type="entry name" value="HYBRID SIGNAL TRANSDUCTION HISTIDINE KINASE C"/>
    <property type="match status" value="1"/>
</dbReference>
<dbReference type="InterPro" id="IPR003661">
    <property type="entry name" value="HisK_dim/P_dom"/>
</dbReference>
<dbReference type="InterPro" id="IPR003594">
    <property type="entry name" value="HATPase_dom"/>
</dbReference>
<name>I4B8P7_TURPD</name>
<dbReference type="InterPro" id="IPR005467">
    <property type="entry name" value="His_kinase_dom"/>
</dbReference>
<keyword evidence="5" id="KW-0808">Transferase</keyword>
<evidence type="ECO:0000256" key="1">
    <source>
        <dbReference type="ARBA" id="ARBA00000085"/>
    </source>
</evidence>
<evidence type="ECO:0000256" key="3">
    <source>
        <dbReference type="ARBA" id="ARBA00022553"/>
    </source>
</evidence>
<dbReference type="Gene3D" id="1.10.287.130">
    <property type="match status" value="1"/>
</dbReference>
<comment type="catalytic activity">
    <reaction evidence="1">
        <text>ATP + protein L-histidine = ADP + protein N-phospho-L-histidine.</text>
        <dbReference type="EC" id="2.7.13.3"/>
    </reaction>
</comment>
<dbReference type="Pfam" id="PF02518">
    <property type="entry name" value="HATPase_c"/>
    <property type="match status" value="1"/>
</dbReference>
<dbReference type="Gene3D" id="3.30.565.10">
    <property type="entry name" value="Histidine kinase-like ATPase, C-terminal domain"/>
    <property type="match status" value="1"/>
</dbReference>
<dbReference type="PROSITE" id="PS50109">
    <property type="entry name" value="HIS_KIN"/>
    <property type="match status" value="1"/>
</dbReference>
<accession>I4B8P7</accession>
<dbReference type="PANTHER" id="PTHR43547">
    <property type="entry name" value="TWO-COMPONENT HISTIDINE KINASE"/>
    <property type="match status" value="1"/>
</dbReference>
<organism evidence="5 6">
    <name type="scientific">Turneriella parva (strain ATCC BAA-1111 / DSM 21527 / NCTC 11395 / H)</name>
    <name type="common">Leptospira parva</name>
    <dbReference type="NCBI Taxonomy" id="869212"/>
    <lineage>
        <taxon>Bacteria</taxon>
        <taxon>Pseudomonadati</taxon>
        <taxon>Spirochaetota</taxon>
        <taxon>Spirochaetia</taxon>
        <taxon>Leptospirales</taxon>
        <taxon>Leptospiraceae</taxon>
        <taxon>Turneriella</taxon>
    </lineage>
</organism>
<dbReference type="SMART" id="SM00387">
    <property type="entry name" value="HATPase_c"/>
    <property type="match status" value="1"/>
</dbReference>
<dbReference type="KEGG" id="tpx:Turpa_3015"/>
<dbReference type="EC" id="2.7.13.3" evidence="2"/>
<feature type="domain" description="Histidine kinase" evidence="4">
    <location>
        <begin position="139"/>
        <end position="350"/>
    </location>
</feature>
<dbReference type="InterPro" id="IPR036890">
    <property type="entry name" value="HATPase_C_sf"/>
</dbReference>
<dbReference type="SUPFAM" id="SSF47384">
    <property type="entry name" value="Homodimeric domain of signal transducing histidine kinase"/>
    <property type="match status" value="1"/>
</dbReference>
<dbReference type="EMBL" id="CP002959">
    <property type="protein sequence ID" value="AFM13654.1"/>
    <property type="molecule type" value="Genomic_DNA"/>
</dbReference>
<dbReference type="RefSeq" id="WP_014804155.1">
    <property type="nucleotide sequence ID" value="NC_018020.1"/>
</dbReference>
<dbReference type="CDD" id="cd00082">
    <property type="entry name" value="HisKA"/>
    <property type="match status" value="1"/>
</dbReference>
<dbReference type="InterPro" id="IPR004358">
    <property type="entry name" value="Sig_transdc_His_kin-like_C"/>
</dbReference>
<keyword evidence="6" id="KW-1185">Reference proteome</keyword>
<reference evidence="5 6" key="1">
    <citation type="submission" date="2012-06" db="EMBL/GenBank/DDBJ databases">
        <title>The complete chromosome of genome of Turneriella parva DSM 21527.</title>
        <authorList>
            <consortium name="US DOE Joint Genome Institute (JGI-PGF)"/>
            <person name="Lucas S."/>
            <person name="Han J."/>
            <person name="Lapidus A."/>
            <person name="Bruce D."/>
            <person name="Goodwin L."/>
            <person name="Pitluck S."/>
            <person name="Peters L."/>
            <person name="Kyrpides N."/>
            <person name="Mavromatis K."/>
            <person name="Ivanova N."/>
            <person name="Mikhailova N."/>
            <person name="Chertkov O."/>
            <person name="Detter J.C."/>
            <person name="Tapia R."/>
            <person name="Han C."/>
            <person name="Land M."/>
            <person name="Hauser L."/>
            <person name="Markowitz V."/>
            <person name="Cheng J.-F."/>
            <person name="Hugenholtz P."/>
            <person name="Woyke T."/>
            <person name="Wu D."/>
            <person name="Gronow S."/>
            <person name="Wellnitz S."/>
            <person name="Brambilla E."/>
            <person name="Klenk H.-P."/>
            <person name="Eisen J.A."/>
        </authorList>
    </citation>
    <scope>NUCLEOTIDE SEQUENCE [LARGE SCALE GENOMIC DNA]</scope>
    <source>
        <strain evidence="6">ATCC BAA-1111 / DSM 21527 / NCTC 11395 / H</strain>
    </source>
</reference>
<dbReference type="Pfam" id="PF00512">
    <property type="entry name" value="HisKA"/>
    <property type="match status" value="1"/>
</dbReference>
<evidence type="ECO:0000313" key="6">
    <source>
        <dbReference type="Proteomes" id="UP000006048"/>
    </source>
</evidence>
<dbReference type="OrthoDB" id="1931120at2"/>
<evidence type="ECO:0000313" key="5">
    <source>
        <dbReference type="EMBL" id="AFM13654.1"/>
    </source>
</evidence>
<dbReference type="AlphaFoldDB" id="I4B8P7"/>
<dbReference type="HOGENOM" id="CLU_711603_0_0_12"/>
<protein>
    <recommendedName>
        <fullName evidence="2">histidine kinase</fullName>
        <ecNumber evidence="2">2.7.13.3</ecNumber>
    </recommendedName>
</protein>
<keyword evidence="5" id="KW-0418">Kinase</keyword>
<dbReference type="InterPro" id="IPR036097">
    <property type="entry name" value="HisK_dim/P_sf"/>
</dbReference>
<evidence type="ECO:0000259" key="4">
    <source>
        <dbReference type="PROSITE" id="PS50109"/>
    </source>
</evidence>
<keyword evidence="3" id="KW-0597">Phosphoprotein</keyword>